<evidence type="ECO:0000313" key="3">
    <source>
        <dbReference type="Proteomes" id="UP001301958"/>
    </source>
</evidence>
<feature type="compositionally biased region" description="Polar residues" evidence="1">
    <location>
        <begin position="606"/>
        <end position="622"/>
    </location>
</feature>
<proteinExistence type="predicted"/>
<dbReference type="EMBL" id="MU865344">
    <property type="protein sequence ID" value="KAK4226624.1"/>
    <property type="molecule type" value="Genomic_DNA"/>
</dbReference>
<feature type="compositionally biased region" description="Low complexity" evidence="1">
    <location>
        <begin position="591"/>
        <end position="602"/>
    </location>
</feature>
<feature type="region of interest" description="Disordered" evidence="1">
    <location>
        <begin position="386"/>
        <end position="429"/>
    </location>
</feature>
<dbReference type="AlphaFoldDB" id="A0AAN7H358"/>
<feature type="compositionally biased region" description="Gly residues" evidence="1">
    <location>
        <begin position="404"/>
        <end position="420"/>
    </location>
</feature>
<feature type="region of interest" description="Disordered" evidence="1">
    <location>
        <begin position="566"/>
        <end position="682"/>
    </location>
</feature>
<reference evidence="2" key="1">
    <citation type="journal article" date="2023" name="Mol. Phylogenet. Evol.">
        <title>Genome-scale phylogeny and comparative genomics of the fungal order Sordariales.</title>
        <authorList>
            <person name="Hensen N."/>
            <person name="Bonometti L."/>
            <person name="Westerberg I."/>
            <person name="Brannstrom I.O."/>
            <person name="Guillou S."/>
            <person name="Cros-Aarteil S."/>
            <person name="Calhoun S."/>
            <person name="Haridas S."/>
            <person name="Kuo A."/>
            <person name="Mondo S."/>
            <person name="Pangilinan J."/>
            <person name="Riley R."/>
            <person name="LaButti K."/>
            <person name="Andreopoulos B."/>
            <person name="Lipzen A."/>
            <person name="Chen C."/>
            <person name="Yan M."/>
            <person name="Daum C."/>
            <person name="Ng V."/>
            <person name="Clum A."/>
            <person name="Steindorff A."/>
            <person name="Ohm R.A."/>
            <person name="Martin F."/>
            <person name="Silar P."/>
            <person name="Natvig D.O."/>
            <person name="Lalanne C."/>
            <person name="Gautier V."/>
            <person name="Ament-Velasquez S.L."/>
            <person name="Kruys A."/>
            <person name="Hutchinson M.I."/>
            <person name="Powell A.J."/>
            <person name="Barry K."/>
            <person name="Miller A.N."/>
            <person name="Grigoriev I.V."/>
            <person name="Debuchy R."/>
            <person name="Gladieux P."/>
            <person name="Hiltunen Thoren M."/>
            <person name="Johannesson H."/>
        </authorList>
    </citation>
    <scope>NUCLEOTIDE SEQUENCE</scope>
    <source>
        <strain evidence="2">CBS 990.96</strain>
    </source>
</reference>
<reference evidence="2" key="2">
    <citation type="submission" date="2023-05" db="EMBL/GenBank/DDBJ databases">
        <authorList>
            <consortium name="Lawrence Berkeley National Laboratory"/>
            <person name="Steindorff A."/>
            <person name="Hensen N."/>
            <person name="Bonometti L."/>
            <person name="Westerberg I."/>
            <person name="Brannstrom I.O."/>
            <person name="Guillou S."/>
            <person name="Cros-Aarteil S."/>
            <person name="Calhoun S."/>
            <person name="Haridas S."/>
            <person name="Kuo A."/>
            <person name="Mondo S."/>
            <person name="Pangilinan J."/>
            <person name="Riley R."/>
            <person name="Labutti K."/>
            <person name="Andreopoulos B."/>
            <person name="Lipzen A."/>
            <person name="Chen C."/>
            <person name="Yanf M."/>
            <person name="Daum C."/>
            <person name="Ng V."/>
            <person name="Clum A."/>
            <person name="Ohm R."/>
            <person name="Martin F."/>
            <person name="Silar P."/>
            <person name="Natvig D."/>
            <person name="Lalanne C."/>
            <person name="Gautier V."/>
            <person name="Ament-Velasquez S.L."/>
            <person name="Kruys A."/>
            <person name="Hutchinson M.I."/>
            <person name="Powell A.J."/>
            <person name="Barry K."/>
            <person name="Miller A.N."/>
            <person name="Grigoriev I.V."/>
            <person name="Debuchy R."/>
            <person name="Gladieux P."/>
            <person name="Thoren M.H."/>
            <person name="Johannesson H."/>
        </authorList>
    </citation>
    <scope>NUCLEOTIDE SEQUENCE</scope>
    <source>
        <strain evidence="2">CBS 990.96</strain>
    </source>
</reference>
<organism evidence="2 3">
    <name type="scientific">Podospora fimiseda</name>
    <dbReference type="NCBI Taxonomy" id="252190"/>
    <lineage>
        <taxon>Eukaryota</taxon>
        <taxon>Fungi</taxon>
        <taxon>Dikarya</taxon>
        <taxon>Ascomycota</taxon>
        <taxon>Pezizomycotina</taxon>
        <taxon>Sordariomycetes</taxon>
        <taxon>Sordariomycetidae</taxon>
        <taxon>Sordariales</taxon>
        <taxon>Podosporaceae</taxon>
        <taxon>Podospora</taxon>
    </lineage>
</organism>
<feature type="compositionally biased region" description="Low complexity" evidence="1">
    <location>
        <begin position="628"/>
        <end position="641"/>
    </location>
</feature>
<accession>A0AAN7H358</accession>
<comment type="caution">
    <text evidence="2">The sequence shown here is derived from an EMBL/GenBank/DDBJ whole genome shotgun (WGS) entry which is preliminary data.</text>
</comment>
<dbReference type="Proteomes" id="UP001301958">
    <property type="component" value="Unassembled WGS sequence"/>
</dbReference>
<gene>
    <name evidence="2" type="ORF">QBC38DRAFT_219588</name>
</gene>
<name>A0AAN7H358_9PEZI</name>
<sequence>MRYDDWDVILFPIARESNVPMKEFKVACHVVPDHELSHLNGATNPNGSSPGLMPVMTCFVPSLPAGHPFQISLHSWTTPKISTFTKTAYSKHLDLVKFEARVLLDGRLVASAILDKKEGVPCLITSTFEFTKTGELERLRFPMFRRELLFHDHWYPNDDIGRIKVVISEGFPRDSLSVPIERVKNVVVFSFQHAPLEILETNEIAWPNPSMWRQGSITPQVNNSAAASPMLVPTYHPNDGWETHAHSPRKNISLRNVKSHTGFPVSLRGGLFGQQQQSPFQQQQVIPLAPSSYISRNDASGSGVNGGLFGYTNPSQDPFTENAYLEWVAANMANQSASRSDGASLWPSMMMGQQRNGSLGRKKSTSGDAIMSDYICPVTSMHGHYGESMQTSSDGTDDLMFGSIGSGRSGSNGGNEGTGRIGVIKVPTNTPVTGPVGDYQQQMMGTCTGDIGGGSSLWAQSLFNSNSSHGQPWKKMTTGIQQEDVLRARRDLGLGLGTGLGMGIGGMGLGGNLHQANALVGEMRSGDYHLRGGDGGIMTKKYSQQQQPAAVMLESAGKVVVQDQLDHSPLSSDSGGSAQEDKDVEGGVSVGGEENVPPEGVEAVFSGSSSRNASAGDLSTTGGVDLLTETTNSSGVSGSGTPRLGVGERPLSGGGMKRTRNFTPASARAIDEEDEPRRGSPHVRIAAFGVGDVGGAGGGGGEGC</sequence>
<evidence type="ECO:0000256" key="1">
    <source>
        <dbReference type="SAM" id="MobiDB-lite"/>
    </source>
</evidence>
<evidence type="ECO:0000313" key="2">
    <source>
        <dbReference type="EMBL" id="KAK4226624.1"/>
    </source>
</evidence>
<keyword evidence="3" id="KW-1185">Reference proteome</keyword>
<protein>
    <submittedName>
        <fullName evidence="2">Uncharacterized protein</fullName>
    </submittedName>
</protein>